<proteinExistence type="predicted"/>
<dbReference type="InterPro" id="IPR020472">
    <property type="entry name" value="WD40_PAC1"/>
</dbReference>
<evidence type="ECO:0000256" key="1">
    <source>
        <dbReference type="ARBA" id="ARBA00022574"/>
    </source>
</evidence>
<feature type="compositionally biased region" description="Acidic residues" evidence="4">
    <location>
        <begin position="343"/>
        <end position="353"/>
    </location>
</feature>
<keyword evidence="1 3" id="KW-0853">WD repeat</keyword>
<feature type="region of interest" description="Disordered" evidence="4">
    <location>
        <begin position="332"/>
        <end position="361"/>
    </location>
</feature>
<dbReference type="OMA" id="PANGHCQ"/>
<dbReference type="PROSITE" id="PS50082">
    <property type="entry name" value="WD_REPEATS_2"/>
    <property type="match status" value="4"/>
</dbReference>
<evidence type="ECO:0000313" key="6">
    <source>
        <dbReference type="Proteomes" id="UP000219338"/>
    </source>
</evidence>
<dbReference type="EMBL" id="FUEG01000010">
    <property type="protein sequence ID" value="SJL09196.1"/>
    <property type="molecule type" value="Genomic_DNA"/>
</dbReference>
<dbReference type="Pfam" id="PF00400">
    <property type="entry name" value="WD40"/>
    <property type="match status" value="5"/>
</dbReference>
<dbReference type="Proteomes" id="UP000219338">
    <property type="component" value="Unassembled WGS sequence"/>
</dbReference>
<evidence type="ECO:0000256" key="3">
    <source>
        <dbReference type="PROSITE-ProRule" id="PRU00221"/>
    </source>
</evidence>
<dbReference type="AlphaFoldDB" id="A0A284RKB5"/>
<dbReference type="CDD" id="cd00200">
    <property type="entry name" value="WD40"/>
    <property type="match status" value="1"/>
</dbReference>
<dbReference type="PROSITE" id="PS50294">
    <property type="entry name" value="WD_REPEATS_REGION"/>
    <property type="match status" value="3"/>
</dbReference>
<dbReference type="InterPro" id="IPR015943">
    <property type="entry name" value="WD40/YVTN_repeat-like_dom_sf"/>
</dbReference>
<feature type="repeat" description="WD" evidence="3">
    <location>
        <begin position="216"/>
        <end position="255"/>
    </location>
</feature>
<keyword evidence="2" id="KW-0677">Repeat</keyword>
<reference evidence="6" key="1">
    <citation type="journal article" date="2017" name="Nat. Ecol. Evol.">
        <title>Genome expansion and lineage-specific genetic innovations in the forest pathogenic fungi Armillaria.</title>
        <authorList>
            <person name="Sipos G."/>
            <person name="Prasanna A.N."/>
            <person name="Walter M.C."/>
            <person name="O'Connor E."/>
            <person name="Balint B."/>
            <person name="Krizsan K."/>
            <person name="Kiss B."/>
            <person name="Hess J."/>
            <person name="Varga T."/>
            <person name="Slot J."/>
            <person name="Riley R."/>
            <person name="Boka B."/>
            <person name="Rigling D."/>
            <person name="Barry K."/>
            <person name="Lee J."/>
            <person name="Mihaltcheva S."/>
            <person name="LaButti K."/>
            <person name="Lipzen A."/>
            <person name="Waldron R."/>
            <person name="Moloney N.M."/>
            <person name="Sperisen C."/>
            <person name="Kredics L."/>
            <person name="Vagvoelgyi C."/>
            <person name="Patrignani A."/>
            <person name="Fitzpatrick D."/>
            <person name="Nagy I."/>
            <person name="Doyle S."/>
            <person name="Anderson J.B."/>
            <person name="Grigoriev I.V."/>
            <person name="Gueldener U."/>
            <person name="Muensterkoetter M."/>
            <person name="Nagy L.G."/>
        </authorList>
    </citation>
    <scope>NUCLEOTIDE SEQUENCE [LARGE SCALE GENOMIC DNA]</scope>
    <source>
        <strain evidence="6">C18/9</strain>
    </source>
</reference>
<keyword evidence="6" id="KW-1185">Reference proteome</keyword>
<dbReference type="OrthoDB" id="190105at2759"/>
<dbReference type="PANTHER" id="PTHR22847:SF741">
    <property type="entry name" value="E3 UBIQUITIN LIGASE COMPLEX SCF SUBUNIT SCONB-RELATED"/>
    <property type="match status" value="1"/>
</dbReference>
<dbReference type="PRINTS" id="PR00320">
    <property type="entry name" value="GPROTEINBRPT"/>
</dbReference>
<evidence type="ECO:0000256" key="4">
    <source>
        <dbReference type="SAM" id="MobiDB-lite"/>
    </source>
</evidence>
<dbReference type="InterPro" id="IPR001680">
    <property type="entry name" value="WD40_rpt"/>
</dbReference>
<protein>
    <submittedName>
        <fullName evidence="5">Uncharacterized protein</fullName>
    </submittedName>
</protein>
<feature type="repeat" description="WD" evidence="3">
    <location>
        <begin position="174"/>
        <end position="215"/>
    </location>
</feature>
<evidence type="ECO:0000256" key="2">
    <source>
        <dbReference type="ARBA" id="ARBA00022737"/>
    </source>
</evidence>
<dbReference type="STRING" id="47428.A0A284RKB5"/>
<dbReference type="SUPFAM" id="SSF50978">
    <property type="entry name" value="WD40 repeat-like"/>
    <property type="match status" value="1"/>
</dbReference>
<evidence type="ECO:0000313" key="5">
    <source>
        <dbReference type="EMBL" id="SJL09196.1"/>
    </source>
</evidence>
<dbReference type="SMART" id="SM00320">
    <property type="entry name" value="WD40"/>
    <property type="match status" value="5"/>
</dbReference>
<dbReference type="PROSITE" id="PS00678">
    <property type="entry name" value="WD_REPEATS_1"/>
    <property type="match status" value="2"/>
</dbReference>
<accession>A0A284RKB5</accession>
<name>A0A284RKB5_ARMOS</name>
<dbReference type="InterPro" id="IPR036322">
    <property type="entry name" value="WD40_repeat_dom_sf"/>
</dbReference>
<feature type="repeat" description="WD" evidence="3">
    <location>
        <begin position="80"/>
        <end position="99"/>
    </location>
</feature>
<dbReference type="InterPro" id="IPR019775">
    <property type="entry name" value="WD40_repeat_CS"/>
</dbReference>
<feature type="repeat" description="WD" evidence="3">
    <location>
        <begin position="134"/>
        <end position="173"/>
    </location>
</feature>
<dbReference type="Gene3D" id="2.130.10.10">
    <property type="entry name" value="YVTN repeat-like/Quinoprotein amine dehydrogenase"/>
    <property type="match status" value="1"/>
</dbReference>
<dbReference type="PANTHER" id="PTHR22847">
    <property type="entry name" value="WD40 REPEAT PROTEIN"/>
    <property type="match status" value="1"/>
</dbReference>
<organism evidence="5 6">
    <name type="scientific">Armillaria ostoyae</name>
    <name type="common">Armillaria root rot fungus</name>
    <dbReference type="NCBI Taxonomy" id="47428"/>
    <lineage>
        <taxon>Eukaryota</taxon>
        <taxon>Fungi</taxon>
        <taxon>Dikarya</taxon>
        <taxon>Basidiomycota</taxon>
        <taxon>Agaricomycotina</taxon>
        <taxon>Agaricomycetes</taxon>
        <taxon>Agaricomycetidae</taxon>
        <taxon>Agaricales</taxon>
        <taxon>Marasmiineae</taxon>
        <taxon>Physalacriaceae</taxon>
        <taxon>Armillaria</taxon>
    </lineage>
</organism>
<sequence length="361" mass="39855">MVVSSLPQMTILFIYIALRLAIYFDPLTGIKEVSGHWPQLRTLSHVFGGHTSTVRCLTIVKPEWVDVVQESGIATKEKWPKRSVIVTGSRDHSLRVWTLPKPGEAEHHCYGEDADLDSEDVCDAEKNPYRRLHLEGHDQAIRALAVRGRTLVSGSYDCNVRVWDIITGECKFVLTGHTQKVYSIALDPTRNQAYSGSMDGTVRVWNLQSGQCQHTLIGHTSLVGLLGLSPSYLVSGAADATLRIWDPDTGELKHTLAAHTGAITCFQHDEFKVLSGSDGALKLWNIHDGTVVKDLLTGITGVWQVVFEGRWCVSASSKNDTTVLDVWDFGDPDIEGSPKGSYDDEFTDDEDEHGEVGFVPP</sequence>
<gene>
    <name evidence="5" type="ORF">ARMOST_12572</name>
</gene>